<dbReference type="STRING" id="1220578.FPE01S_02_03410"/>
<name>A0A0E9MZQ1_9BACT</name>
<reference evidence="5 6" key="1">
    <citation type="submission" date="2015-04" db="EMBL/GenBank/DDBJ databases">
        <title>Whole genome shotgun sequence of Flavihumibacter petaseus NBRC 106054.</title>
        <authorList>
            <person name="Miyazawa S."/>
            <person name="Hosoyama A."/>
            <person name="Hashimoto M."/>
            <person name="Noguchi M."/>
            <person name="Tsuchikane K."/>
            <person name="Ohji S."/>
            <person name="Yamazoe A."/>
            <person name="Ichikawa N."/>
            <person name="Kimura A."/>
            <person name="Fujita N."/>
        </authorList>
    </citation>
    <scope>NUCLEOTIDE SEQUENCE [LARGE SCALE GENOMIC DNA]</scope>
    <source>
        <strain evidence="5 6">NBRC 106054</strain>
    </source>
</reference>
<keyword evidence="3 5" id="KW-0067">ATP-binding</keyword>
<dbReference type="OrthoDB" id="9802264at2"/>
<dbReference type="SUPFAM" id="SSF52540">
    <property type="entry name" value="P-loop containing nucleoside triphosphate hydrolases"/>
    <property type="match status" value="1"/>
</dbReference>
<dbReference type="GO" id="GO:0043190">
    <property type="term" value="C:ATP-binding cassette (ABC) transporter complex"/>
    <property type="evidence" value="ECO:0007669"/>
    <property type="project" value="InterPro"/>
</dbReference>
<protein>
    <submittedName>
        <fullName evidence="5">Putative ABC transporter ATP-binding protein</fullName>
    </submittedName>
</protein>
<dbReference type="PROSITE" id="PS50893">
    <property type="entry name" value="ABC_TRANSPORTER_2"/>
    <property type="match status" value="1"/>
</dbReference>
<dbReference type="PANTHER" id="PTHR42781:SF4">
    <property type="entry name" value="SPERMIDINE_PUTRESCINE IMPORT ATP-BINDING PROTEIN POTA"/>
    <property type="match status" value="1"/>
</dbReference>
<dbReference type="InterPro" id="IPR027417">
    <property type="entry name" value="P-loop_NTPase"/>
</dbReference>
<dbReference type="Pfam" id="PF08402">
    <property type="entry name" value="TOBE_2"/>
    <property type="match status" value="1"/>
</dbReference>
<gene>
    <name evidence="5" type="ORF">FPE01S_02_03410</name>
</gene>
<dbReference type="InterPro" id="IPR008995">
    <property type="entry name" value="Mo/tungstate-bd_C_term_dom"/>
</dbReference>
<keyword evidence="1" id="KW-0813">Transport</keyword>
<dbReference type="SMART" id="SM00382">
    <property type="entry name" value="AAA"/>
    <property type="match status" value="1"/>
</dbReference>
<dbReference type="Pfam" id="PF00005">
    <property type="entry name" value="ABC_tran"/>
    <property type="match status" value="1"/>
</dbReference>
<evidence type="ECO:0000256" key="3">
    <source>
        <dbReference type="ARBA" id="ARBA00022840"/>
    </source>
</evidence>
<evidence type="ECO:0000313" key="5">
    <source>
        <dbReference type="EMBL" id="GAO43237.1"/>
    </source>
</evidence>
<dbReference type="InterPro" id="IPR050093">
    <property type="entry name" value="ABC_SmlMolc_Importer"/>
</dbReference>
<evidence type="ECO:0000259" key="4">
    <source>
        <dbReference type="PROSITE" id="PS50893"/>
    </source>
</evidence>
<feature type="domain" description="ABC transporter" evidence="4">
    <location>
        <begin position="4"/>
        <end position="231"/>
    </location>
</feature>
<dbReference type="GO" id="GO:0016887">
    <property type="term" value="F:ATP hydrolysis activity"/>
    <property type="evidence" value="ECO:0007669"/>
    <property type="project" value="InterPro"/>
</dbReference>
<dbReference type="RefSeq" id="WP_046369150.1">
    <property type="nucleotide sequence ID" value="NZ_BBWV01000002.1"/>
</dbReference>
<dbReference type="InterPro" id="IPR003593">
    <property type="entry name" value="AAA+_ATPase"/>
</dbReference>
<evidence type="ECO:0000313" key="6">
    <source>
        <dbReference type="Proteomes" id="UP000033121"/>
    </source>
</evidence>
<keyword evidence="2" id="KW-0547">Nucleotide-binding</keyword>
<dbReference type="PROSITE" id="PS00211">
    <property type="entry name" value="ABC_TRANSPORTER_1"/>
    <property type="match status" value="1"/>
</dbReference>
<sequence>MNFLRVSALSVNYREVPILQDVSFHQEPLERLAIAGETGSGKTTLLKAIGGLVTPAAGAVHFEGEKVLGPLERLIPGHPHIAYLSQHFELRNNYSVYDILEYTNRLSDDWLPRIIEICRVEHLLKRRTDQLSGGERQRVALARQLLTKPRLLLLDEPFSNLDGSHRDQLRLVIDEMEAALGVTCLMVSHDPYDSLSWASQLLVMERGYLVQRGRPAEIYERPANRYAARLFGKFNLLPAGGRLRFLRPEHMQLTDQQDDALPGRVVQARYYGSFWEWEVETTAGRLLVQTGKPDPGKGTGIHIRIDPQAPHHLVSSDF</sequence>
<accession>A0A0E9MZQ1</accession>
<proteinExistence type="predicted"/>
<dbReference type="GO" id="GO:0005524">
    <property type="term" value="F:ATP binding"/>
    <property type="evidence" value="ECO:0007669"/>
    <property type="project" value="UniProtKB-KW"/>
</dbReference>
<organism evidence="5 6">
    <name type="scientific">Flavihumibacter petaseus NBRC 106054</name>
    <dbReference type="NCBI Taxonomy" id="1220578"/>
    <lineage>
        <taxon>Bacteria</taxon>
        <taxon>Pseudomonadati</taxon>
        <taxon>Bacteroidota</taxon>
        <taxon>Chitinophagia</taxon>
        <taxon>Chitinophagales</taxon>
        <taxon>Chitinophagaceae</taxon>
        <taxon>Flavihumibacter</taxon>
    </lineage>
</organism>
<dbReference type="InterPro" id="IPR013611">
    <property type="entry name" value="Transp-assoc_OB_typ2"/>
</dbReference>
<dbReference type="InterPro" id="IPR017871">
    <property type="entry name" value="ABC_transporter-like_CS"/>
</dbReference>
<evidence type="ECO:0000256" key="1">
    <source>
        <dbReference type="ARBA" id="ARBA00022448"/>
    </source>
</evidence>
<dbReference type="GO" id="GO:0022857">
    <property type="term" value="F:transmembrane transporter activity"/>
    <property type="evidence" value="ECO:0007669"/>
    <property type="project" value="InterPro"/>
</dbReference>
<dbReference type="SUPFAM" id="SSF50331">
    <property type="entry name" value="MOP-like"/>
    <property type="match status" value="1"/>
</dbReference>
<keyword evidence="6" id="KW-1185">Reference proteome</keyword>
<dbReference type="PANTHER" id="PTHR42781">
    <property type="entry name" value="SPERMIDINE/PUTRESCINE IMPORT ATP-BINDING PROTEIN POTA"/>
    <property type="match status" value="1"/>
</dbReference>
<dbReference type="EMBL" id="BBWV01000002">
    <property type="protein sequence ID" value="GAO43237.1"/>
    <property type="molecule type" value="Genomic_DNA"/>
</dbReference>
<dbReference type="Gene3D" id="3.40.50.300">
    <property type="entry name" value="P-loop containing nucleotide triphosphate hydrolases"/>
    <property type="match status" value="1"/>
</dbReference>
<dbReference type="InterPro" id="IPR003439">
    <property type="entry name" value="ABC_transporter-like_ATP-bd"/>
</dbReference>
<dbReference type="AlphaFoldDB" id="A0A0E9MZQ1"/>
<dbReference type="Proteomes" id="UP000033121">
    <property type="component" value="Unassembled WGS sequence"/>
</dbReference>
<comment type="caution">
    <text evidence="5">The sequence shown here is derived from an EMBL/GenBank/DDBJ whole genome shotgun (WGS) entry which is preliminary data.</text>
</comment>
<evidence type="ECO:0000256" key="2">
    <source>
        <dbReference type="ARBA" id="ARBA00022741"/>
    </source>
</evidence>